<keyword evidence="1" id="KW-1003">Cell membrane</keyword>
<protein>
    <submittedName>
        <fullName evidence="8">LapA family protein</fullName>
    </submittedName>
</protein>
<evidence type="ECO:0000313" key="9">
    <source>
        <dbReference type="Proteomes" id="UP000467132"/>
    </source>
</evidence>
<organism evidence="8 9">
    <name type="scientific">Senegalia massiliensis</name>
    <dbReference type="NCBI Taxonomy" id="1720316"/>
    <lineage>
        <taxon>Bacteria</taxon>
        <taxon>Bacillati</taxon>
        <taxon>Bacillota</taxon>
        <taxon>Clostridia</taxon>
        <taxon>Eubacteriales</taxon>
        <taxon>Clostridiaceae</taxon>
        <taxon>Senegalia</taxon>
    </lineage>
</organism>
<sequence length="100" mass="11205">MQLGFILSLLFAVLIATFAVQNSASVAINFLFTKVEVSQALVIFISAALGAIIVAFLGLVKHRKMNKTINQQKLEIEKLKKDCTRLDRKKQEKVLNDDEN</sequence>
<name>A0A845R0G1_9CLOT</name>
<evidence type="ECO:0000256" key="4">
    <source>
        <dbReference type="ARBA" id="ARBA00023136"/>
    </source>
</evidence>
<evidence type="ECO:0000256" key="6">
    <source>
        <dbReference type="SAM" id="Phobius"/>
    </source>
</evidence>
<feature type="domain" description="Lipopolysaccharide assembly protein A" evidence="7">
    <location>
        <begin position="21"/>
        <end position="82"/>
    </location>
</feature>
<dbReference type="GO" id="GO:0005886">
    <property type="term" value="C:plasma membrane"/>
    <property type="evidence" value="ECO:0007669"/>
    <property type="project" value="InterPro"/>
</dbReference>
<reference evidence="8 9" key="1">
    <citation type="submission" date="2018-08" db="EMBL/GenBank/DDBJ databases">
        <title>Murine metabolic-syndrome-specific gut microbial biobank.</title>
        <authorList>
            <person name="Liu C."/>
        </authorList>
    </citation>
    <scope>NUCLEOTIDE SEQUENCE [LARGE SCALE GENOMIC DNA]</scope>
    <source>
        <strain evidence="8 9">583</strain>
    </source>
</reference>
<dbReference type="InterPro" id="IPR010445">
    <property type="entry name" value="LapA_dom"/>
</dbReference>
<proteinExistence type="predicted"/>
<dbReference type="PANTHER" id="PTHR41335:SF1">
    <property type="entry name" value="MEMBRANE PROTEIN"/>
    <property type="match status" value="1"/>
</dbReference>
<accession>A0A845R0G1</accession>
<comment type="caution">
    <text evidence="8">The sequence shown here is derived from an EMBL/GenBank/DDBJ whole genome shotgun (WGS) entry which is preliminary data.</text>
</comment>
<evidence type="ECO:0000256" key="3">
    <source>
        <dbReference type="ARBA" id="ARBA00022989"/>
    </source>
</evidence>
<evidence type="ECO:0000313" key="8">
    <source>
        <dbReference type="EMBL" id="NBI06932.1"/>
    </source>
</evidence>
<evidence type="ECO:0000256" key="2">
    <source>
        <dbReference type="ARBA" id="ARBA00022692"/>
    </source>
</evidence>
<dbReference type="Pfam" id="PF06305">
    <property type="entry name" value="LapA_dom"/>
    <property type="match status" value="1"/>
</dbReference>
<evidence type="ECO:0000256" key="1">
    <source>
        <dbReference type="ARBA" id="ARBA00022475"/>
    </source>
</evidence>
<keyword evidence="5" id="KW-0175">Coiled coil</keyword>
<gene>
    <name evidence="8" type="ORF">D3Z33_08705</name>
</gene>
<dbReference type="RefSeq" id="WP_160197405.1">
    <property type="nucleotide sequence ID" value="NZ_QXXA01000009.1"/>
</dbReference>
<keyword evidence="2 6" id="KW-0812">Transmembrane</keyword>
<evidence type="ECO:0000256" key="5">
    <source>
        <dbReference type="SAM" id="Coils"/>
    </source>
</evidence>
<evidence type="ECO:0000259" key="7">
    <source>
        <dbReference type="Pfam" id="PF06305"/>
    </source>
</evidence>
<feature type="coiled-coil region" evidence="5">
    <location>
        <begin position="62"/>
        <end position="96"/>
    </location>
</feature>
<dbReference type="EMBL" id="QXXA01000009">
    <property type="protein sequence ID" value="NBI06932.1"/>
    <property type="molecule type" value="Genomic_DNA"/>
</dbReference>
<keyword evidence="9" id="KW-1185">Reference proteome</keyword>
<keyword evidence="3 6" id="KW-1133">Transmembrane helix</keyword>
<keyword evidence="4 6" id="KW-0472">Membrane</keyword>
<feature type="transmembrane region" description="Helical" evidence="6">
    <location>
        <begin position="37"/>
        <end position="60"/>
    </location>
</feature>
<dbReference type="Proteomes" id="UP000467132">
    <property type="component" value="Unassembled WGS sequence"/>
</dbReference>
<dbReference type="AlphaFoldDB" id="A0A845R0G1"/>
<dbReference type="PANTHER" id="PTHR41335">
    <property type="entry name" value="MEMBRANE PROTEIN-RELATED"/>
    <property type="match status" value="1"/>
</dbReference>
<dbReference type="OrthoDB" id="1708221at2"/>